<dbReference type="RefSeq" id="WP_023384211.1">
    <property type="nucleotide sequence ID" value="NZ_AXUN02000146.1"/>
</dbReference>
<dbReference type="EMBL" id="AXUN02000146">
    <property type="protein sequence ID" value="ETA81169.1"/>
    <property type="molecule type" value="Genomic_DNA"/>
</dbReference>
<evidence type="ECO:0000256" key="3">
    <source>
        <dbReference type="ARBA" id="ARBA00023014"/>
    </source>
</evidence>
<dbReference type="SUPFAM" id="SSF52540">
    <property type="entry name" value="P-loop containing nucleoside triphosphate hydrolases"/>
    <property type="match status" value="1"/>
</dbReference>
<dbReference type="GO" id="GO:0046872">
    <property type="term" value="F:metal ion binding"/>
    <property type="evidence" value="ECO:0007669"/>
    <property type="project" value="UniProtKB-KW"/>
</dbReference>
<dbReference type="OrthoDB" id="9778602at2"/>
<keyword evidence="3" id="KW-0411">Iron-sulfur</keyword>
<dbReference type="CDD" id="cd03110">
    <property type="entry name" value="SIMIBI_bact_arch"/>
    <property type="match status" value="1"/>
</dbReference>
<dbReference type="InterPro" id="IPR017896">
    <property type="entry name" value="4Fe4S_Fe-S-bd"/>
</dbReference>
<evidence type="ECO:0000256" key="2">
    <source>
        <dbReference type="ARBA" id="ARBA00023004"/>
    </source>
</evidence>
<dbReference type="eggNOG" id="COG1149">
    <property type="taxonomic scope" value="Bacteria"/>
</dbReference>
<feature type="domain" description="4Fe-4S ferredoxin-type" evidence="4">
    <location>
        <begin position="88"/>
        <end position="117"/>
    </location>
</feature>
<keyword evidence="2" id="KW-0408">Iron</keyword>
<dbReference type="PANTHER" id="PTHR43534:SF1">
    <property type="entry name" value="4FE-4S CLUSTER CONTAINING PARA FAMILY ATPASE PROTEIN"/>
    <property type="match status" value="1"/>
</dbReference>
<dbReference type="Pfam" id="PF01656">
    <property type="entry name" value="CbiA"/>
    <property type="match status" value="1"/>
</dbReference>
<dbReference type="PROSITE" id="PS00198">
    <property type="entry name" value="4FE4S_FER_1"/>
    <property type="match status" value="1"/>
</dbReference>
<evidence type="ECO:0000313" key="5">
    <source>
        <dbReference type="EMBL" id="ETA81169.1"/>
    </source>
</evidence>
<dbReference type="InterPro" id="IPR027417">
    <property type="entry name" value="P-loop_NTPase"/>
</dbReference>
<name>V7I7G3_9CLOT</name>
<dbReference type="Proteomes" id="UP000017747">
    <property type="component" value="Unassembled WGS sequence"/>
</dbReference>
<feature type="domain" description="4Fe-4S ferredoxin-type" evidence="4">
    <location>
        <begin position="60"/>
        <end position="85"/>
    </location>
</feature>
<dbReference type="Gene3D" id="3.30.70.20">
    <property type="match status" value="1"/>
</dbReference>
<dbReference type="InterPro" id="IPR017900">
    <property type="entry name" value="4Fe4S_Fe_S_CS"/>
</dbReference>
<comment type="caution">
    <text evidence="5">The sequence shown here is derived from an EMBL/GenBank/DDBJ whole genome shotgun (WGS) entry which is preliminary data.</text>
</comment>
<accession>V7I7G3</accession>
<dbReference type="PANTHER" id="PTHR43534">
    <property type="entry name" value="MIND SUPERFAMILY P-LOOP ATPASE CONTAINING AN INSERTED FERREDOXIN DOMAIN"/>
    <property type="match status" value="1"/>
</dbReference>
<dbReference type="Gene3D" id="3.40.50.300">
    <property type="entry name" value="P-loop containing nucleotide triphosphate hydrolases"/>
    <property type="match status" value="1"/>
</dbReference>
<dbReference type="Pfam" id="PF00037">
    <property type="entry name" value="Fer4"/>
    <property type="match status" value="2"/>
</dbReference>
<organism evidence="5 6">
    <name type="scientific">Youngiibacter fragilis 232.1</name>
    <dbReference type="NCBI Taxonomy" id="994573"/>
    <lineage>
        <taxon>Bacteria</taxon>
        <taxon>Bacillati</taxon>
        <taxon>Bacillota</taxon>
        <taxon>Clostridia</taxon>
        <taxon>Eubacteriales</taxon>
        <taxon>Clostridiaceae</taxon>
        <taxon>Youngiibacter</taxon>
    </lineage>
</organism>
<evidence type="ECO:0000313" key="6">
    <source>
        <dbReference type="Proteomes" id="UP000017747"/>
    </source>
</evidence>
<proteinExistence type="predicted"/>
<keyword evidence="6" id="KW-1185">Reference proteome</keyword>
<dbReference type="GO" id="GO:0051536">
    <property type="term" value="F:iron-sulfur cluster binding"/>
    <property type="evidence" value="ECO:0007669"/>
    <property type="project" value="UniProtKB-KW"/>
</dbReference>
<evidence type="ECO:0000259" key="4">
    <source>
        <dbReference type="PROSITE" id="PS51379"/>
    </source>
</evidence>
<dbReference type="PROSITE" id="PS51379">
    <property type="entry name" value="4FE4S_FER_2"/>
    <property type="match status" value="2"/>
</dbReference>
<sequence>MKQLLILSGKGGTGKTTVAAAFIRLLDARSYADCDVDAPNLHLVTRHESPPEMRPFFGMPKAFIDRGKCADCGICMEYCRFGAISDVNGHEVEPYACEGCGVCMLVCPYGAVELRDSVSGDLMLYRGKDIFSTAELRMGSGNSGLLVTEVKRQLKDEAVSEGIAIIDGSPGIGCPVIASITGVDMVLIVTEPSLSGMSDLKRIVASARQFRTKVAVCINKADTEQDIALSIESWCRSEGIPLAGRIPFDKKALEAVNRNLSIADIDCPSGNAARKVFEETMSLLMNEGDESEYDRKGTDGQRISFR</sequence>
<dbReference type="InterPro" id="IPR002586">
    <property type="entry name" value="CobQ/CobB/MinD/ParA_Nub-bd_dom"/>
</dbReference>
<protein>
    <submittedName>
        <fullName evidence="5">ATPase</fullName>
    </submittedName>
</protein>
<evidence type="ECO:0000256" key="1">
    <source>
        <dbReference type="ARBA" id="ARBA00022723"/>
    </source>
</evidence>
<dbReference type="PATRIC" id="fig|994573.3.peg.1403"/>
<reference evidence="5 6" key="1">
    <citation type="journal article" date="2014" name="Genome Announc.">
        <title>Genome Sequence of Youngiibacter fragilis, the Type Strain of the Genus Youngiibacter.</title>
        <authorList>
            <person name="Wawrik C.B."/>
            <person name="Callaghan A.V."/>
            <person name="Stamps B.W."/>
            <person name="Wawrik B."/>
        </authorList>
    </citation>
    <scope>NUCLEOTIDE SEQUENCE [LARGE SCALE GENOMIC DNA]</scope>
    <source>
        <strain evidence="5 6">232.1</strain>
    </source>
</reference>
<gene>
    <name evidence="5" type="ORF">T472_0207565</name>
</gene>
<dbReference type="STRING" id="994573.T472_0207565"/>
<dbReference type="AlphaFoldDB" id="V7I7G3"/>
<keyword evidence="1" id="KW-0479">Metal-binding</keyword>